<proteinExistence type="predicted"/>
<keyword evidence="2" id="KW-1185">Reference proteome</keyword>
<organism evidence="1 2">
    <name type="scientific">Paracoccus aminophilus JCM 7686</name>
    <dbReference type="NCBI Taxonomy" id="1367847"/>
    <lineage>
        <taxon>Bacteria</taxon>
        <taxon>Pseudomonadati</taxon>
        <taxon>Pseudomonadota</taxon>
        <taxon>Alphaproteobacteria</taxon>
        <taxon>Rhodobacterales</taxon>
        <taxon>Paracoccaceae</taxon>
        <taxon>Paracoccus</taxon>
    </lineage>
</organism>
<dbReference type="KEGG" id="pami:JCM7686_2292"/>
<dbReference type="HOGENOM" id="CLU_104170_0_0_5"/>
<evidence type="ECO:0000313" key="1">
    <source>
        <dbReference type="EMBL" id="AGT09362.1"/>
    </source>
</evidence>
<evidence type="ECO:0008006" key="3">
    <source>
        <dbReference type="Google" id="ProtNLM"/>
    </source>
</evidence>
<dbReference type="Proteomes" id="UP000015480">
    <property type="component" value="Chromosome"/>
</dbReference>
<accession>S5XVQ5</accession>
<dbReference type="OrthoDB" id="7982727at2"/>
<dbReference type="eggNOG" id="ENOG5032TKU">
    <property type="taxonomic scope" value="Bacteria"/>
</dbReference>
<gene>
    <name evidence="1" type="ORF">JCM7686_2292</name>
</gene>
<name>S5XVQ5_PARAH</name>
<reference evidence="1 2" key="1">
    <citation type="journal article" date="2014" name="BMC Genomics">
        <title>Architecture and functions of a multipartite genome of the methylotrophic bacterium Paracoccus aminophilus JCM 7686, containing primary and secondary chromids.</title>
        <authorList>
            <person name="Dziewit L."/>
            <person name="Czarnecki J."/>
            <person name="Wibberg D."/>
            <person name="Radlinska M."/>
            <person name="Mrozek P."/>
            <person name="Szymczak M."/>
            <person name="Schluter A."/>
            <person name="Puhler A."/>
            <person name="Bartosik D."/>
        </authorList>
    </citation>
    <scope>NUCLEOTIDE SEQUENCE [LARGE SCALE GENOMIC DNA]</scope>
    <source>
        <strain evidence="1">JCM 7686</strain>
    </source>
</reference>
<dbReference type="RefSeq" id="WP_020951000.1">
    <property type="nucleotide sequence ID" value="NC_022041.1"/>
</dbReference>
<protein>
    <recommendedName>
        <fullName evidence="3">TnsA endonuclease N-terminal domain-containing protein</fullName>
    </recommendedName>
</protein>
<dbReference type="AlphaFoldDB" id="S5XVQ5"/>
<dbReference type="EMBL" id="CP006650">
    <property type="protein sequence ID" value="AGT09362.1"/>
    <property type="molecule type" value="Genomic_DNA"/>
</dbReference>
<dbReference type="PATRIC" id="fig|1367847.3.peg.2287"/>
<sequence length="232" mass="25988">MLEGMNTYQWAAPARSRAKRAIPRKADRHAVGQLVFGPGNGQCLGYASHLEYKVAICAIYRPDVIDVEEQLEGVRYFLPSLPVGKQNPLHYIDFRVTKRGGHRVGLIVKPSCRVTPEFRAQVRAVAVAARGKLVDSVCLVTEENINRIELANAEFMHEVRFPDPESDAVLASFLPTMMEACRISDIVRQTGLGDRGFAAVLRALTQQALQFDRRQRITFDTVVWPAERGQVQ</sequence>
<evidence type="ECO:0000313" key="2">
    <source>
        <dbReference type="Proteomes" id="UP000015480"/>
    </source>
</evidence>
<dbReference type="STRING" id="1367847.JCM7686_2292"/>